<name>Z9JL03_9GAMM</name>
<evidence type="ECO:0000313" key="2">
    <source>
        <dbReference type="Proteomes" id="UP000020406"/>
    </source>
</evidence>
<organism evidence="1 2">
    <name type="scientific">Xylella taiwanensis</name>
    <dbReference type="NCBI Taxonomy" id="1444770"/>
    <lineage>
        <taxon>Bacteria</taxon>
        <taxon>Pseudomonadati</taxon>
        <taxon>Pseudomonadota</taxon>
        <taxon>Gammaproteobacteria</taxon>
        <taxon>Lysobacterales</taxon>
        <taxon>Lysobacteraceae</taxon>
        <taxon>Xylella</taxon>
    </lineage>
</organism>
<reference evidence="1 2" key="1">
    <citation type="journal article" date="2014" name="Genome Announc.">
        <title>Draft Genome Sequence of Xylella fastidiosa Pear Leaf Scorch Strain in Taiwan.</title>
        <authorList>
            <person name="Su C.C."/>
            <person name="Deng W.L."/>
            <person name="Jan F.J."/>
            <person name="Chang C.J."/>
            <person name="Huang H."/>
            <person name="Chen J."/>
        </authorList>
    </citation>
    <scope>NUCLEOTIDE SEQUENCE [LARGE SCALE GENOMIC DNA]</scope>
    <source>
        <strain evidence="1 2">PLS229</strain>
    </source>
</reference>
<protein>
    <submittedName>
        <fullName evidence="1">Uncharacterized protein</fullName>
    </submittedName>
</protein>
<dbReference type="Proteomes" id="UP000020406">
    <property type="component" value="Unassembled WGS sequence"/>
</dbReference>
<evidence type="ECO:0000313" key="1">
    <source>
        <dbReference type="EMBL" id="EWS78653.1"/>
    </source>
</evidence>
<comment type="caution">
    <text evidence="1">The sequence shown here is derived from an EMBL/GenBank/DDBJ whole genome shotgun (WGS) entry which is preliminary data.</text>
</comment>
<accession>Z9JL03</accession>
<gene>
    <name evidence="1" type="ORF">AF72_03560</name>
</gene>
<dbReference type="AlphaFoldDB" id="Z9JL03"/>
<dbReference type="STRING" id="1444770.AF72_03560"/>
<dbReference type="EMBL" id="JDSQ01000005">
    <property type="protein sequence ID" value="EWS78653.1"/>
    <property type="molecule type" value="Genomic_DNA"/>
</dbReference>
<proteinExistence type="predicted"/>
<sequence length="57" mass="6307">MCCLVEHADSLELALQWAVCGIDVDFEIILPLCKLQCETLNDVRGFAGRNIALQTDV</sequence>
<dbReference type="PATRIC" id="fig|1444770.3.peg.871"/>